<feature type="binding site" evidence="18">
    <location>
        <position position="25"/>
    </location>
    <ligand>
        <name>a divalent metal cation</name>
        <dbReference type="ChEBI" id="CHEBI:60240"/>
    </ligand>
</feature>
<evidence type="ECO:0000256" key="12">
    <source>
        <dbReference type="ARBA" id="ARBA00023136"/>
    </source>
</evidence>
<name>A0A7X3CMC7_9BACL</name>
<gene>
    <name evidence="20" type="ORF">GNP95_08610</name>
</gene>
<keyword evidence="18" id="KW-0479">Metal-binding</keyword>
<evidence type="ECO:0000313" key="20">
    <source>
        <dbReference type="EMBL" id="MUG45055.1"/>
    </source>
</evidence>
<comment type="caution">
    <text evidence="20">The sequence shown here is derived from an EMBL/GenBank/DDBJ whole genome shotgun (WGS) entry which is preliminary data.</text>
</comment>
<evidence type="ECO:0000256" key="10">
    <source>
        <dbReference type="ARBA" id="ARBA00022989"/>
    </source>
</evidence>
<feature type="transmembrane region" description="Helical" evidence="19">
    <location>
        <begin position="30"/>
        <end position="47"/>
    </location>
</feature>
<evidence type="ECO:0000256" key="1">
    <source>
        <dbReference type="ARBA" id="ARBA00004651"/>
    </source>
</evidence>
<dbReference type="PANTHER" id="PTHR34299:SF1">
    <property type="entry name" value="DIACYLGLYCEROL KINASE"/>
    <property type="match status" value="1"/>
</dbReference>
<dbReference type="RefSeq" id="WP_155610435.1">
    <property type="nucleotide sequence ID" value="NZ_WNZW01000002.1"/>
</dbReference>
<keyword evidence="18" id="KW-0460">Magnesium</keyword>
<dbReference type="PROSITE" id="PS01069">
    <property type="entry name" value="DAGK_PROKAR"/>
    <property type="match status" value="1"/>
</dbReference>
<dbReference type="Pfam" id="PF01219">
    <property type="entry name" value="DAGK_prokar"/>
    <property type="match status" value="1"/>
</dbReference>
<organism evidence="20 21">
    <name type="scientific">Paenibacillus woosongensis</name>
    <dbReference type="NCBI Taxonomy" id="307580"/>
    <lineage>
        <taxon>Bacteria</taxon>
        <taxon>Bacillati</taxon>
        <taxon>Bacillota</taxon>
        <taxon>Bacilli</taxon>
        <taxon>Bacillales</taxon>
        <taxon>Paenibacillaceae</taxon>
        <taxon>Paenibacillus</taxon>
    </lineage>
</organism>
<evidence type="ECO:0000256" key="13">
    <source>
        <dbReference type="ARBA" id="ARBA00023209"/>
    </source>
</evidence>
<evidence type="ECO:0000256" key="14">
    <source>
        <dbReference type="ARBA" id="ARBA00023264"/>
    </source>
</evidence>
<keyword evidence="14" id="KW-1208">Phospholipid metabolism</keyword>
<feature type="active site" description="Proton acceptor" evidence="15">
    <location>
        <position position="66"/>
    </location>
</feature>
<dbReference type="EMBL" id="WNZW01000002">
    <property type="protein sequence ID" value="MUG45055.1"/>
    <property type="molecule type" value="Genomic_DNA"/>
</dbReference>
<keyword evidence="5" id="KW-0808">Transferase</keyword>
<keyword evidence="7 17" id="KW-0547">Nucleotide-binding</keyword>
<feature type="transmembrane region" description="Helical" evidence="19">
    <location>
        <begin position="93"/>
        <end position="114"/>
    </location>
</feature>
<dbReference type="OrthoDB" id="9789934at2"/>
<keyword evidence="3" id="KW-1003">Cell membrane</keyword>
<dbReference type="GO" id="GO:0005524">
    <property type="term" value="F:ATP binding"/>
    <property type="evidence" value="ECO:0007669"/>
    <property type="project" value="UniProtKB-KW"/>
</dbReference>
<evidence type="ECO:0000256" key="4">
    <source>
        <dbReference type="ARBA" id="ARBA00022516"/>
    </source>
</evidence>
<dbReference type="InterPro" id="IPR033717">
    <property type="entry name" value="UDPK"/>
</dbReference>
<feature type="binding site" evidence="18">
    <location>
        <position position="73"/>
    </location>
    <ligand>
        <name>a divalent metal cation</name>
        <dbReference type="ChEBI" id="CHEBI:60240"/>
    </ligand>
</feature>
<comment type="similarity">
    <text evidence="2">Belongs to the bacterial diacylglycerol kinase family.</text>
</comment>
<feature type="binding site" evidence="17">
    <location>
        <begin position="91"/>
        <end position="92"/>
    </location>
    <ligand>
        <name>ATP</name>
        <dbReference type="ChEBI" id="CHEBI:30616"/>
    </ligand>
</feature>
<keyword evidence="11" id="KW-0443">Lipid metabolism</keyword>
<evidence type="ECO:0000256" key="18">
    <source>
        <dbReference type="PIRSR" id="PIRSR600829-4"/>
    </source>
</evidence>
<keyword evidence="6 19" id="KW-0812">Transmembrane</keyword>
<evidence type="ECO:0000256" key="8">
    <source>
        <dbReference type="ARBA" id="ARBA00022777"/>
    </source>
</evidence>
<dbReference type="InterPro" id="IPR036945">
    <property type="entry name" value="DAGK_sf"/>
</dbReference>
<evidence type="ECO:0000256" key="15">
    <source>
        <dbReference type="PIRSR" id="PIRSR600829-1"/>
    </source>
</evidence>
<evidence type="ECO:0000313" key="21">
    <source>
        <dbReference type="Proteomes" id="UP000447876"/>
    </source>
</evidence>
<evidence type="ECO:0000256" key="16">
    <source>
        <dbReference type="PIRSR" id="PIRSR600829-2"/>
    </source>
</evidence>
<feature type="binding site" evidence="16">
    <location>
        <position position="66"/>
    </location>
    <ligand>
        <name>substrate</name>
    </ligand>
</feature>
<dbReference type="GO" id="GO:0005886">
    <property type="term" value="C:plasma membrane"/>
    <property type="evidence" value="ECO:0007669"/>
    <property type="project" value="UniProtKB-SubCell"/>
</dbReference>
<feature type="binding site" evidence="17">
    <location>
        <position position="73"/>
    </location>
    <ligand>
        <name>ATP</name>
        <dbReference type="ChEBI" id="CHEBI:30616"/>
    </ligand>
</feature>
<evidence type="ECO:0000256" key="17">
    <source>
        <dbReference type="PIRSR" id="PIRSR600829-3"/>
    </source>
</evidence>
<keyword evidence="12 19" id="KW-0472">Membrane</keyword>
<dbReference type="Proteomes" id="UP000447876">
    <property type="component" value="Unassembled WGS sequence"/>
</dbReference>
<feature type="binding site" evidence="17">
    <location>
        <position position="13"/>
    </location>
    <ligand>
        <name>ATP</name>
        <dbReference type="ChEBI" id="CHEBI:30616"/>
    </ligand>
</feature>
<keyword evidence="10 19" id="KW-1133">Transmembrane helix</keyword>
<dbReference type="GO" id="GO:0046872">
    <property type="term" value="F:metal ion binding"/>
    <property type="evidence" value="ECO:0007669"/>
    <property type="project" value="UniProtKB-KW"/>
</dbReference>
<feature type="binding site" evidence="17">
    <location>
        <position position="25"/>
    </location>
    <ligand>
        <name>ATP</name>
        <dbReference type="ChEBI" id="CHEBI:30616"/>
    </ligand>
</feature>
<accession>A0A7X3CMC7</accession>
<reference evidence="20 21" key="1">
    <citation type="submission" date="2019-11" db="EMBL/GenBank/DDBJ databases">
        <title>Draft genome sequences of five Paenibacillus species of dairy origin.</title>
        <authorList>
            <person name="Olajide A.M."/>
            <person name="Chen S."/>
            <person name="Lapointe G."/>
        </authorList>
    </citation>
    <scope>NUCLEOTIDE SEQUENCE [LARGE SCALE GENOMIC DNA]</scope>
    <source>
        <strain evidence="20 21">12CR55</strain>
    </source>
</reference>
<evidence type="ECO:0000256" key="9">
    <source>
        <dbReference type="ARBA" id="ARBA00022840"/>
    </source>
</evidence>
<evidence type="ECO:0000256" key="11">
    <source>
        <dbReference type="ARBA" id="ARBA00023098"/>
    </source>
</evidence>
<dbReference type="PANTHER" id="PTHR34299">
    <property type="entry name" value="DIACYLGLYCEROL KINASE"/>
    <property type="match status" value="1"/>
</dbReference>
<feature type="transmembrane region" description="Helical" evidence="19">
    <location>
        <begin position="53"/>
        <end position="72"/>
    </location>
</feature>
<keyword evidence="8 20" id="KW-0418">Kinase</keyword>
<dbReference type="Gene3D" id="1.10.287.3610">
    <property type="match status" value="1"/>
</dbReference>
<evidence type="ECO:0000256" key="7">
    <source>
        <dbReference type="ARBA" id="ARBA00022741"/>
    </source>
</evidence>
<keyword evidence="13" id="KW-0594">Phospholipid biosynthesis</keyword>
<proteinExistence type="inferred from homology"/>
<dbReference type="AlphaFoldDB" id="A0A7X3CMC7"/>
<dbReference type="InterPro" id="IPR000829">
    <property type="entry name" value="DAGK"/>
</dbReference>
<evidence type="ECO:0000256" key="2">
    <source>
        <dbReference type="ARBA" id="ARBA00005967"/>
    </source>
</evidence>
<protein>
    <submittedName>
        <fullName evidence="20">Diacylglycerol kinase</fullName>
    </submittedName>
</protein>
<dbReference type="CDD" id="cd14265">
    <property type="entry name" value="UDPK_IM_like"/>
    <property type="match status" value="1"/>
</dbReference>
<dbReference type="GO" id="GO:0016301">
    <property type="term" value="F:kinase activity"/>
    <property type="evidence" value="ECO:0007669"/>
    <property type="project" value="UniProtKB-KW"/>
</dbReference>
<evidence type="ECO:0000256" key="5">
    <source>
        <dbReference type="ARBA" id="ARBA00022679"/>
    </source>
</evidence>
<comment type="subcellular location">
    <subcellularLocation>
        <location evidence="1">Cell membrane</location>
        <topology evidence="1">Multi-pass membrane protein</topology>
    </subcellularLocation>
</comment>
<comment type="cofactor">
    <cofactor evidence="18">
        <name>Mg(2+)</name>
        <dbReference type="ChEBI" id="CHEBI:18420"/>
    </cofactor>
    <text evidence="18">Mn(2+), Zn(2+), Cd(2+) and Co(2+) support activity to lesser extents.</text>
</comment>
<keyword evidence="9 17" id="KW-0067">ATP-binding</keyword>
<evidence type="ECO:0000256" key="3">
    <source>
        <dbReference type="ARBA" id="ARBA00022475"/>
    </source>
</evidence>
<evidence type="ECO:0000256" key="6">
    <source>
        <dbReference type="ARBA" id="ARBA00022692"/>
    </source>
</evidence>
<evidence type="ECO:0000256" key="19">
    <source>
        <dbReference type="SAM" id="Phobius"/>
    </source>
</evidence>
<dbReference type="GO" id="GO:0008654">
    <property type="term" value="P:phospholipid biosynthetic process"/>
    <property type="evidence" value="ECO:0007669"/>
    <property type="project" value="UniProtKB-KW"/>
</dbReference>
<keyword evidence="4" id="KW-0444">Lipid biosynthesis</keyword>
<sequence length="123" mass="13167">MKPASKWSDTFRYAAEGIVTALKSERNMKIHLLAAVAVLLAAAYFRLPGRDVALLLIVIGLVIAAELVNTALEAVVDLVSPDWHPLAKTAKDTAAGAVLVAAIIAVCVGCLLFYEPVMAYFRQ</sequence>